<dbReference type="Pfam" id="PF00078">
    <property type="entry name" value="RVT_1"/>
    <property type="match status" value="1"/>
</dbReference>
<evidence type="ECO:0000313" key="3">
    <source>
        <dbReference type="Proteomes" id="UP000288805"/>
    </source>
</evidence>
<accession>A0A438F2E4</accession>
<protein>
    <recommendedName>
        <fullName evidence="1">Reverse transcriptase domain-containing protein</fullName>
    </recommendedName>
</protein>
<dbReference type="AlphaFoldDB" id="A0A438F2E4"/>
<dbReference type="PANTHER" id="PTHR31635">
    <property type="entry name" value="REVERSE TRANSCRIPTASE DOMAIN-CONTAINING PROTEIN-RELATED"/>
    <property type="match status" value="1"/>
</dbReference>
<feature type="domain" description="Reverse transcriptase" evidence="1">
    <location>
        <begin position="80"/>
        <end position="202"/>
    </location>
</feature>
<gene>
    <name evidence="2" type="ORF">CK203_092200</name>
</gene>
<comment type="caution">
    <text evidence="2">The sequence shown here is derived from an EMBL/GenBank/DDBJ whole genome shotgun (WGS) entry which is preliminary data.</text>
</comment>
<evidence type="ECO:0000259" key="1">
    <source>
        <dbReference type="Pfam" id="PF00078"/>
    </source>
</evidence>
<evidence type="ECO:0000313" key="2">
    <source>
        <dbReference type="EMBL" id="RVW54131.1"/>
    </source>
</evidence>
<proteinExistence type="predicted"/>
<dbReference type="EMBL" id="QGNW01001133">
    <property type="protein sequence ID" value="RVW54131.1"/>
    <property type="molecule type" value="Genomic_DNA"/>
</dbReference>
<name>A0A438F2E4_VITVI</name>
<reference evidence="2 3" key="1">
    <citation type="journal article" date="2018" name="PLoS Genet.">
        <title>Population sequencing reveals clonal diversity and ancestral inbreeding in the grapevine cultivar Chardonnay.</title>
        <authorList>
            <person name="Roach M.J."/>
            <person name="Johnson D.L."/>
            <person name="Bohlmann J."/>
            <person name="van Vuuren H.J."/>
            <person name="Jones S.J."/>
            <person name="Pretorius I.S."/>
            <person name="Schmidt S.A."/>
            <person name="Borneman A.R."/>
        </authorList>
    </citation>
    <scope>NUCLEOTIDE SEQUENCE [LARGE SCALE GENOMIC DNA]</scope>
    <source>
        <strain evidence="3">cv. Chardonnay</strain>
        <tissue evidence="2">Leaf</tissue>
    </source>
</reference>
<dbReference type="PANTHER" id="PTHR31635:SF196">
    <property type="entry name" value="REVERSE TRANSCRIPTASE DOMAIN-CONTAINING PROTEIN-RELATED"/>
    <property type="match status" value="1"/>
</dbReference>
<sequence>MANARRRGNFISSLTVRGVRLDKEEELKEGIRSYFKSMFEETPVRRPAVDSGFFKTLDLLDNETLEGPFSEEEKAGASDVQDFRLVSLVGRLYKIIAKVLANRLKRVMGKVVSNSQNAFVAGLVCKWDIEKAYDHVNWSFLLSVLEKMGFGPKCSLIARAEEKGFIRGFKVMGRSGEGIYVSHLLFADDTLLFCEDNRDQLEFWKKMALEIPLERESFWRKVIVGKFGEEEGGWTIRKWLTFEGDKEVEAGVGRCTLEDLSKIRN</sequence>
<dbReference type="Proteomes" id="UP000288805">
    <property type="component" value="Unassembled WGS sequence"/>
</dbReference>
<organism evidence="2 3">
    <name type="scientific">Vitis vinifera</name>
    <name type="common">Grape</name>
    <dbReference type="NCBI Taxonomy" id="29760"/>
    <lineage>
        <taxon>Eukaryota</taxon>
        <taxon>Viridiplantae</taxon>
        <taxon>Streptophyta</taxon>
        <taxon>Embryophyta</taxon>
        <taxon>Tracheophyta</taxon>
        <taxon>Spermatophyta</taxon>
        <taxon>Magnoliopsida</taxon>
        <taxon>eudicotyledons</taxon>
        <taxon>Gunneridae</taxon>
        <taxon>Pentapetalae</taxon>
        <taxon>rosids</taxon>
        <taxon>Vitales</taxon>
        <taxon>Vitaceae</taxon>
        <taxon>Viteae</taxon>
        <taxon>Vitis</taxon>
    </lineage>
</organism>
<dbReference type="InterPro" id="IPR000477">
    <property type="entry name" value="RT_dom"/>
</dbReference>